<dbReference type="GO" id="GO:0005886">
    <property type="term" value="C:plasma membrane"/>
    <property type="evidence" value="ECO:0007669"/>
    <property type="project" value="UniProtKB-SubCell"/>
</dbReference>
<comment type="caution">
    <text evidence="11">The sequence shown here is derived from an EMBL/GenBank/DDBJ whole genome shotgun (WGS) entry which is preliminary data.</text>
</comment>
<dbReference type="InterPro" id="IPR050330">
    <property type="entry name" value="Bact_OuterMem_StrucFunc"/>
</dbReference>
<keyword evidence="4 9" id="KW-0812">Transmembrane</keyword>
<evidence type="ECO:0000259" key="10">
    <source>
        <dbReference type="PROSITE" id="PS51123"/>
    </source>
</evidence>
<dbReference type="NCBIfam" id="NF006541">
    <property type="entry name" value="PRK09038.1"/>
    <property type="match status" value="1"/>
</dbReference>
<comment type="similarity">
    <text evidence="2">Belongs to the MotB family.</text>
</comment>
<dbReference type="PROSITE" id="PS51123">
    <property type="entry name" value="OMPA_2"/>
    <property type="match status" value="1"/>
</dbReference>
<organism evidence="11 12">
    <name type="scientific">Pelomicrobium methylotrophicum</name>
    <dbReference type="NCBI Taxonomy" id="2602750"/>
    <lineage>
        <taxon>Bacteria</taxon>
        <taxon>Pseudomonadati</taxon>
        <taxon>Pseudomonadota</taxon>
        <taxon>Hydrogenophilia</taxon>
        <taxon>Hydrogenophilia incertae sedis</taxon>
        <taxon>Pelomicrobium</taxon>
    </lineage>
</organism>
<dbReference type="AlphaFoldDB" id="A0A5C7EL71"/>
<dbReference type="PANTHER" id="PTHR30329">
    <property type="entry name" value="STATOR ELEMENT OF FLAGELLAR MOTOR COMPLEX"/>
    <property type="match status" value="1"/>
</dbReference>
<dbReference type="Pfam" id="PF13677">
    <property type="entry name" value="MotB_plug"/>
    <property type="match status" value="1"/>
</dbReference>
<evidence type="ECO:0000313" key="12">
    <source>
        <dbReference type="Proteomes" id="UP000321201"/>
    </source>
</evidence>
<dbReference type="InterPro" id="IPR025713">
    <property type="entry name" value="MotB-like_N_dom"/>
</dbReference>
<evidence type="ECO:0000256" key="9">
    <source>
        <dbReference type="SAM" id="Phobius"/>
    </source>
</evidence>
<keyword evidence="11" id="KW-0969">Cilium</keyword>
<comment type="subcellular location">
    <subcellularLocation>
        <location evidence="1">Cell membrane</location>
        <topology evidence="1">Single-pass membrane protein</topology>
    </subcellularLocation>
</comment>
<reference evidence="11 12" key="1">
    <citation type="submission" date="2019-08" db="EMBL/GenBank/DDBJ databases">
        <title>Pelomicrobium methylotrophicum gen. nov., sp. nov. a moderately thermophilic, facultatively anaerobic, lithoautotrophic and methylotrophic bacterium isolated from a terrestrial mud volcano.</title>
        <authorList>
            <person name="Slobodkina G.B."/>
            <person name="Merkel A.Y."/>
            <person name="Slobodkin A.I."/>
        </authorList>
    </citation>
    <scope>NUCLEOTIDE SEQUENCE [LARGE SCALE GENOMIC DNA]</scope>
    <source>
        <strain evidence="11 12">SM250</strain>
    </source>
</reference>
<accession>A0A5C7EL71</accession>
<dbReference type="SUPFAM" id="SSF103088">
    <property type="entry name" value="OmpA-like"/>
    <property type="match status" value="1"/>
</dbReference>
<keyword evidence="12" id="KW-1185">Reference proteome</keyword>
<dbReference type="PANTHER" id="PTHR30329:SF20">
    <property type="entry name" value="EXPORTED PROTEIN"/>
    <property type="match status" value="1"/>
</dbReference>
<keyword evidence="6 7" id="KW-0472">Membrane</keyword>
<evidence type="ECO:0000256" key="7">
    <source>
        <dbReference type="PROSITE-ProRule" id="PRU00473"/>
    </source>
</evidence>
<gene>
    <name evidence="11" type="primary">motD</name>
    <name evidence="11" type="ORF">FR698_08610</name>
</gene>
<evidence type="ECO:0000256" key="3">
    <source>
        <dbReference type="ARBA" id="ARBA00022475"/>
    </source>
</evidence>
<protein>
    <submittedName>
        <fullName evidence="11">Flagellar motor protein MotD</fullName>
    </submittedName>
</protein>
<evidence type="ECO:0000256" key="2">
    <source>
        <dbReference type="ARBA" id="ARBA00008914"/>
    </source>
</evidence>
<proteinExistence type="inferred from homology"/>
<evidence type="ECO:0000313" key="11">
    <source>
        <dbReference type="EMBL" id="TXF11832.1"/>
    </source>
</evidence>
<dbReference type="Proteomes" id="UP000321201">
    <property type="component" value="Unassembled WGS sequence"/>
</dbReference>
<feature type="domain" description="OmpA-like" evidence="10">
    <location>
        <begin position="127"/>
        <end position="247"/>
    </location>
</feature>
<name>A0A5C7EL71_9PROT</name>
<evidence type="ECO:0000256" key="1">
    <source>
        <dbReference type="ARBA" id="ARBA00004162"/>
    </source>
</evidence>
<evidence type="ECO:0000256" key="8">
    <source>
        <dbReference type="SAM" id="MobiDB-lite"/>
    </source>
</evidence>
<sequence>MPRRRRHEDHENHERWMVSYADFITLLFAFFVVMYAISSVNEGKYRVLSESLLSAFRNVVHSSDLVYVDPRPAGRIVVAPAMPRPATPAEDAERRREAERMRVIARDILKALEPLVQERQVRVTETRLGIAVEINAAVLFAPGRARLEANSERVLRAVAAVLRDDDHLVRVEGHTDDVPIATREFPSNWELSTARAASVVRVFMDEGVEGRRLSAVGYSSYRPVASNDTPEGRSRNRRVTVMILARDADEVRDLPVENGREDASAEEAVRRPRPPASVPPVGG</sequence>
<dbReference type="Pfam" id="PF00691">
    <property type="entry name" value="OmpA"/>
    <property type="match status" value="1"/>
</dbReference>
<dbReference type="EMBL" id="VPFL01000010">
    <property type="protein sequence ID" value="TXF11832.1"/>
    <property type="molecule type" value="Genomic_DNA"/>
</dbReference>
<dbReference type="InterPro" id="IPR006665">
    <property type="entry name" value="OmpA-like"/>
</dbReference>
<keyword evidence="11" id="KW-0966">Cell projection</keyword>
<dbReference type="InParanoid" id="A0A5C7EL71"/>
<dbReference type="InterPro" id="IPR036737">
    <property type="entry name" value="OmpA-like_sf"/>
</dbReference>
<feature type="region of interest" description="Disordered" evidence="8">
    <location>
        <begin position="250"/>
        <end position="283"/>
    </location>
</feature>
<feature type="transmembrane region" description="Helical" evidence="9">
    <location>
        <begin position="20"/>
        <end position="37"/>
    </location>
</feature>
<evidence type="ECO:0000256" key="4">
    <source>
        <dbReference type="ARBA" id="ARBA00022692"/>
    </source>
</evidence>
<feature type="compositionally biased region" description="Basic and acidic residues" evidence="8">
    <location>
        <begin position="250"/>
        <end position="270"/>
    </location>
</feature>
<evidence type="ECO:0000256" key="6">
    <source>
        <dbReference type="ARBA" id="ARBA00023136"/>
    </source>
</evidence>
<evidence type="ECO:0000256" key="5">
    <source>
        <dbReference type="ARBA" id="ARBA00022989"/>
    </source>
</evidence>
<keyword evidence="3" id="KW-1003">Cell membrane</keyword>
<dbReference type="RefSeq" id="WP_147799795.1">
    <property type="nucleotide sequence ID" value="NZ_VPFL01000010.1"/>
</dbReference>
<feature type="compositionally biased region" description="Pro residues" evidence="8">
    <location>
        <begin position="274"/>
        <end position="283"/>
    </location>
</feature>
<dbReference type="Gene3D" id="3.30.1330.60">
    <property type="entry name" value="OmpA-like domain"/>
    <property type="match status" value="1"/>
</dbReference>
<keyword evidence="11" id="KW-0282">Flagellum</keyword>
<keyword evidence="5 9" id="KW-1133">Transmembrane helix</keyword>
<dbReference type="OrthoDB" id="5291291at2"/>
<dbReference type="CDD" id="cd07185">
    <property type="entry name" value="OmpA_C-like"/>
    <property type="match status" value="1"/>
</dbReference>